<comment type="similarity">
    <text evidence="7">Belongs to the methyl-accepting chemotaxis (MCP) protein family.</text>
</comment>
<keyword evidence="3" id="KW-0145">Chemotaxis</keyword>
<dbReference type="InterPro" id="IPR051310">
    <property type="entry name" value="MCP_chemotaxis"/>
</dbReference>
<protein>
    <submittedName>
        <fullName evidence="12">Cache domain-containing protein</fullName>
    </submittedName>
</protein>
<name>A0ABV6S4B4_9SPHN</name>
<organism evidence="12 13">
    <name type="scientific">Novosphingobium clariflavum</name>
    <dbReference type="NCBI Taxonomy" id="2029884"/>
    <lineage>
        <taxon>Bacteria</taxon>
        <taxon>Pseudomonadati</taxon>
        <taxon>Pseudomonadota</taxon>
        <taxon>Alphaproteobacteria</taxon>
        <taxon>Sphingomonadales</taxon>
        <taxon>Sphingomonadaceae</taxon>
        <taxon>Novosphingobium</taxon>
    </lineage>
</organism>
<dbReference type="SUPFAM" id="SSF58104">
    <property type="entry name" value="Methyl-accepting chemotaxis protein (MCP) signaling domain"/>
    <property type="match status" value="1"/>
</dbReference>
<dbReference type="SMART" id="SM00283">
    <property type="entry name" value="MA"/>
    <property type="match status" value="1"/>
</dbReference>
<keyword evidence="8" id="KW-0807">Transducer</keyword>
<keyword evidence="13" id="KW-1185">Reference proteome</keyword>
<feature type="domain" description="Methyl-accepting transducer" evidence="10">
    <location>
        <begin position="326"/>
        <end position="555"/>
    </location>
</feature>
<dbReference type="InterPro" id="IPR029151">
    <property type="entry name" value="Sensor-like_sf"/>
</dbReference>
<dbReference type="InterPro" id="IPR033463">
    <property type="entry name" value="sCache_3"/>
</dbReference>
<evidence type="ECO:0000256" key="7">
    <source>
        <dbReference type="ARBA" id="ARBA00029447"/>
    </source>
</evidence>
<dbReference type="SUPFAM" id="SSF103190">
    <property type="entry name" value="Sensory domain-like"/>
    <property type="match status" value="1"/>
</dbReference>
<evidence type="ECO:0000256" key="5">
    <source>
        <dbReference type="ARBA" id="ARBA00022989"/>
    </source>
</evidence>
<reference evidence="12 13" key="1">
    <citation type="submission" date="2024-09" db="EMBL/GenBank/DDBJ databases">
        <authorList>
            <person name="Sun Q."/>
            <person name="Mori K."/>
        </authorList>
    </citation>
    <scope>NUCLEOTIDE SEQUENCE [LARGE SCALE GENOMIC DNA]</scope>
    <source>
        <strain evidence="12 13">CICC 11035S</strain>
    </source>
</reference>
<dbReference type="PROSITE" id="PS50111">
    <property type="entry name" value="CHEMOTAXIS_TRANSDUC_2"/>
    <property type="match status" value="1"/>
</dbReference>
<keyword evidence="2" id="KW-1003">Cell membrane</keyword>
<feature type="domain" description="HAMP" evidence="11">
    <location>
        <begin position="269"/>
        <end position="321"/>
    </location>
</feature>
<gene>
    <name evidence="12" type="ORF">ACFFF8_05695</name>
</gene>
<feature type="transmembrane region" description="Helical" evidence="9">
    <location>
        <begin position="20"/>
        <end position="40"/>
    </location>
</feature>
<dbReference type="RefSeq" id="WP_267218308.1">
    <property type="nucleotide sequence ID" value="NZ_JAPCWC010000001.1"/>
</dbReference>
<comment type="subcellular location">
    <subcellularLocation>
        <location evidence="1">Cell membrane</location>
        <topology evidence="1">Multi-pass membrane protein</topology>
    </subcellularLocation>
</comment>
<dbReference type="PROSITE" id="PS50885">
    <property type="entry name" value="HAMP"/>
    <property type="match status" value="2"/>
</dbReference>
<dbReference type="PANTHER" id="PTHR43531:SF11">
    <property type="entry name" value="METHYL-ACCEPTING CHEMOTAXIS PROTEIN 3"/>
    <property type="match status" value="1"/>
</dbReference>
<accession>A0ABV6S4B4</accession>
<dbReference type="InterPro" id="IPR003660">
    <property type="entry name" value="HAMP_dom"/>
</dbReference>
<dbReference type="Gene3D" id="1.10.287.950">
    <property type="entry name" value="Methyl-accepting chemotaxis protein"/>
    <property type="match status" value="1"/>
</dbReference>
<dbReference type="Proteomes" id="UP001589858">
    <property type="component" value="Unassembled WGS sequence"/>
</dbReference>
<feature type="domain" description="HAMP" evidence="11">
    <location>
        <begin position="213"/>
        <end position="266"/>
    </location>
</feature>
<dbReference type="PANTHER" id="PTHR43531">
    <property type="entry name" value="PROTEIN ICFG"/>
    <property type="match status" value="1"/>
</dbReference>
<dbReference type="SMART" id="SM00304">
    <property type="entry name" value="HAMP"/>
    <property type="match status" value="2"/>
</dbReference>
<sequence length="571" mass="60256">MTSLRAFLARQHLSTKVTLMTVSALALLAGTLFISTRVMLMSSAREQGATQLDTNMRVAWSVLETQGKGYGLRDGVLYVGNTRLDGDDAAVDRIKALVGGNATIFNGDTRVATNIKKDDGTRAVGTSLDPGPARDAVLGKGQPYRGETRILNKPYFAAYDPIRDASGQVIGILYVGVPKDSFYAQVTRLGWQILIIALVLTALCAAVCMRAAKRLFQPLQSATETMASLSRGQNHIEIADTARPDEIGDIARALLVFRDAAITKEEADHQQREVVETLAARLEQLSSGDLTAAIERAFPGSYEELRLNYNSALSGLRELIGATAASTHAIRGGSSEIAQASEDLARRTEANAANLEQSSAALVEIDQRLRTGTASATATVARADQAMTTVDEGRTIAARAVDAMRQVADSTRDIDNVIEGLDKIAFQTRALAMNAAVEAGQAGDAGRGFAVVADLVSALAIRSEEEARSAREQLTLTRTGILTAVGAVEQVDEAFTGIAQDMGQVHALLGGVAGDNAAASETVSEITTAIGAMNLATQQNAAMVEQTSAAARSLTSEVDRLAAQASTFKVA</sequence>
<evidence type="ECO:0000256" key="6">
    <source>
        <dbReference type="ARBA" id="ARBA00023136"/>
    </source>
</evidence>
<dbReference type="SUPFAM" id="SSF158472">
    <property type="entry name" value="HAMP domain-like"/>
    <property type="match status" value="1"/>
</dbReference>
<evidence type="ECO:0000313" key="13">
    <source>
        <dbReference type="Proteomes" id="UP001589858"/>
    </source>
</evidence>
<evidence type="ECO:0000256" key="2">
    <source>
        <dbReference type="ARBA" id="ARBA00022475"/>
    </source>
</evidence>
<keyword evidence="4 9" id="KW-0812">Transmembrane</keyword>
<dbReference type="Pfam" id="PF00015">
    <property type="entry name" value="MCPsignal"/>
    <property type="match status" value="1"/>
</dbReference>
<proteinExistence type="inferred from homology"/>
<evidence type="ECO:0000256" key="4">
    <source>
        <dbReference type="ARBA" id="ARBA00022692"/>
    </source>
</evidence>
<evidence type="ECO:0000259" key="10">
    <source>
        <dbReference type="PROSITE" id="PS50111"/>
    </source>
</evidence>
<dbReference type="Gene3D" id="6.10.340.10">
    <property type="match status" value="1"/>
</dbReference>
<evidence type="ECO:0000256" key="9">
    <source>
        <dbReference type="SAM" id="Phobius"/>
    </source>
</evidence>
<evidence type="ECO:0000259" key="11">
    <source>
        <dbReference type="PROSITE" id="PS50885"/>
    </source>
</evidence>
<evidence type="ECO:0000256" key="3">
    <source>
        <dbReference type="ARBA" id="ARBA00022500"/>
    </source>
</evidence>
<keyword evidence="6 9" id="KW-0472">Membrane</keyword>
<comment type="caution">
    <text evidence="12">The sequence shown here is derived from an EMBL/GenBank/DDBJ whole genome shotgun (WGS) entry which is preliminary data.</text>
</comment>
<dbReference type="EMBL" id="JBHLTM010000026">
    <property type="protein sequence ID" value="MFC0684079.1"/>
    <property type="molecule type" value="Genomic_DNA"/>
</dbReference>
<evidence type="ECO:0000256" key="8">
    <source>
        <dbReference type="PROSITE-ProRule" id="PRU00284"/>
    </source>
</evidence>
<evidence type="ECO:0000313" key="12">
    <source>
        <dbReference type="EMBL" id="MFC0684079.1"/>
    </source>
</evidence>
<evidence type="ECO:0000256" key="1">
    <source>
        <dbReference type="ARBA" id="ARBA00004651"/>
    </source>
</evidence>
<dbReference type="Pfam" id="PF00672">
    <property type="entry name" value="HAMP"/>
    <property type="match status" value="1"/>
</dbReference>
<dbReference type="InterPro" id="IPR004089">
    <property type="entry name" value="MCPsignal_dom"/>
</dbReference>
<keyword evidence="5 9" id="KW-1133">Transmembrane helix</keyword>
<dbReference type="Pfam" id="PF17202">
    <property type="entry name" value="sCache_3_3"/>
    <property type="match status" value="1"/>
</dbReference>